<keyword evidence="1" id="KW-0472">Membrane</keyword>
<reference evidence="2" key="1">
    <citation type="journal article" date="2015" name="Nature">
        <title>Complex archaea that bridge the gap between prokaryotes and eukaryotes.</title>
        <authorList>
            <person name="Spang A."/>
            <person name="Saw J.H."/>
            <person name="Jorgensen S.L."/>
            <person name="Zaremba-Niedzwiedzka K."/>
            <person name="Martijn J."/>
            <person name="Lind A.E."/>
            <person name="van Eijk R."/>
            <person name="Schleper C."/>
            <person name="Guy L."/>
            <person name="Ettema T.J."/>
        </authorList>
    </citation>
    <scope>NUCLEOTIDE SEQUENCE</scope>
</reference>
<keyword evidence="1" id="KW-0812">Transmembrane</keyword>
<feature type="transmembrane region" description="Helical" evidence="1">
    <location>
        <begin position="16"/>
        <end position="36"/>
    </location>
</feature>
<name>A0A0F9PJK2_9ZZZZ</name>
<comment type="caution">
    <text evidence="2">The sequence shown here is derived from an EMBL/GenBank/DDBJ whole genome shotgun (WGS) entry which is preliminary data.</text>
</comment>
<keyword evidence="1" id="KW-1133">Transmembrane helix</keyword>
<evidence type="ECO:0000256" key="1">
    <source>
        <dbReference type="SAM" id="Phobius"/>
    </source>
</evidence>
<evidence type="ECO:0000313" key="2">
    <source>
        <dbReference type="EMBL" id="KKM93467.1"/>
    </source>
</evidence>
<protein>
    <submittedName>
        <fullName evidence="2">Uncharacterized protein</fullName>
    </submittedName>
</protein>
<organism evidence="2">
    <name type="scientific">marine sediment metagenome</name>
    <dbReference type="NCBI Taxonomy" id="412755"/>
    <lineage>
        <taxon>unclassified sequences</taxon>
        <taxon>metagenomes</taxon>
        <taxon>ecological metagenomes</taxon>
    </lineage>
</organism>
<sequence length="75" mass="8610">MRLKRVEPEIKKSSPWWWRVPVILVCGAVIFTIIVFGKVVSAASGMPEFGEILANNLNALKAFWENNLEILRLIW</sequence>
<proteinExistence type="predicted"/>
<accession>A0A0F9PJK2</accession>
<gene>
    <name evidence="2" type="ORF">LCGC14_1208180</name>
</gene>
<dbReference type="EMBL" id="LAZR01006262">
    <property type="protein sequence ID" value="KKM93467.1"/>
    <property type="molecule type" value="Genomic_DNA"/>
</dbReference>
<dbReference type="AlphaFoldDB" id="A0A0F9PJK2"/>